<feature type="domain" description="ACT" evidence="7">
    <location>
        <begin position="187"/>
        <end position="261"/>
    </location>
</feature>
<dbReference type="CDD" id="cd13630">
    <property type="entry name" value="PBP2_PDT_1"/>
    <property type="match status" value="1"/>
</dbReference>
<dbReference type="GeneID" id="79948923"/>
<evidence type="ECO:0000313" key="9">
    <source>
        <dbReference type="Proteomes" id="UP001218895"/>
    </source>
</evidence>
<dbReference type="SUPFAM" id="SSF55021">
    <property type="entry name" value="ACT-like"/>
    <property type="match status" value="1"/>
</dbReference>
<dbReference type="GO" id="GO:0004664">
    <property type="term" value="F:prephenate dehydratase activity"/>
    <property type="evidence" value="ECO:0007669"/>
    <property type="project" value="InterPro"/>
</dbReference>
<proteinExistence type="predicted"/>
<sequence length="266" mass="29785">MTLAVLGPRGTFSCELAEKIKEADEEILLCSTIHDVFVSVTENQIRGIVPVENSEAGGVGETLDGLMQTDCKITAEYYMPIRHFFASEYGFDEIEVVYTHPQSHEQACEFLRSLRDISIIHTSSNSQSAKEAKKALNSAAVTTESAAKLYNLPLLKKDIQNSQNNITRFLEISSGIILPDKPDKCSIVIIPKENRPGLLYGILEIFAKNGINLTRIESRPSKEGIGRYVFFIDFETDRGWQDMVKNLKKITGIKELGCYKNRSLTE</sequence>
<dbReference type="RefSeq" id="WP_278099835.1">
    <property type="nucleotide sequence ID" value="NZ_CP091092.1"/>
</dbReference>
<name>A0AAF0FP23_9EURY</name>
<evidence type="ECO:0000259" key="6">
    <source>
        <dbReference type="PROSITE" id="PS51171"/>
    </source>
</evidence>
<keyword evidence="4" id="KW-0456">Lyase</keyword>
<dbReference type="Gene3D" id="3.40.190.10">
    <property type="entry name" value="Periplasmic binding protein-like II"/>
    <property type="match status" value="2"/>
</dbReference>
<dbReference type="CDD" id="cd04905">
    <property type="entry name" value="ACT_CM-PDT"/>
    <property type="match status" value="1"/>
</dbReference>
<dbReference type="InterPro" id="IPR002912">
    <property type="entry name" value="ACT_dom"/>
</dbReference>
<keyword evidence="3" id="KW-0584">Phenylalanine biosynthesis</keyword>
<feature type="domain" description="Prephenate dehydratase" evidence="6">
    <location>
        <begin position="2"/>
        <end position="174"/>
    </location>
</feature>
<evidence type="ECO:0000256" key="1">
    <source>
        <dbReference type="ARBA" id="ARBA00022605"/>
    </source>
</evidence>
<evidence type="ECO:0000256" key="4">
    <source>
        <dbReference type="ARBA" id="ARBA00023239"/>
    </source>
</evidence>
<dbReference type="PANTHER" id="PTHR21022">
    <property type="entry name" value="PREPHENATE DEHYDRATASE P PROTEIN"/>
    <property type="match status" value="1"/>
</dbReference>
<dbReference type="AlphaFoldDB" id="A0AAF0FP23"/>
<dbReference type="PROSITE" id="PS51671">
    <property type="entry name" value="ACT"/>
    <property type="match status" value="1"/>
</dbReference>
<dbReference type="Proteomes" id="UP001218895">
    <property type="component" value="Chromosome"/>
</dbReference>
<dbReference type="PROSITE" id="PS00858">
    <property type="entry name" value="PREPHENATE_DEHYDR_2"/>
    <property type="match status" value="1"/>
</dbReference>
<dbReference type="InterPro" id="IPR018528">
    <property type="entry name" value="Preph_deHydtase_CS"/>
</dbReference>
<dbReference type="InterPro" id="IPR045865">
    <property type="entry name" value="ACT-like_dom_sf"/>
</dbReference>
<dbReference type="InterPro" id="IPR001086">
    <property type="entry name" value="Preph_deHydtase"/>
</dbReference>
<evidence type="ECO:0000256" key="2">
    <source>
        <dbReference type="ARBA" id="ARBA00023141"/>
    </source>
</evidence>
<evidence type="ECO:0000259" key="7">
    <source>
        <dbReference type="PROSITE" id="PS51671"/>
    </source>
</evidence>
<dbReference type="PROSITE" id="PS51171">
    <property type="entry name" value="PREPHENATE_DEHYDR_3"/>
    <property type="match status" value="1"/>
</dbReference>
<reference evidence="8" key="1">
    <citation type="submission" date="2022-01" db="EMBL/GenBank/DDBJ databases">
        <title>Complete genome of Methanomicrobium antiquum DSM 21220.</title>
        <authorList>
            <person name="Chen S.-C."/>
            <person name="You Y.-T."/>
            <person name="Zhou Y.-Z."/>
            <person name="Lai M.-C."/>
        </authorList>
    </citation>
    <scope>NUCLEOTIDE SEQUENCE</scope>
    <source>
        <strain evidence="8">DSM 21220</strain>
    </source>
</reference>
<dbReference type="Pfam" id="PF01842">
    <property type="entry name" value="ACT"/>
    <property type="match status" value="1"/>
</dbReference>
<evidence type="ECO:0000256" key="5">
    <source>
        <dbReference type="ARBA" id="ARBA00029440"/>
    </source>
</evidence>
<comment type="pathway">
    <text evidence="5">Amino-acid biosynthesis.</text>
</comment>
<dbReference type="Gene3D" id="3.30.70.260">
    <property type="match status" value="1"/>
</dbReference>
<evidence type="ECO:0000256" key="3">
    <source>
        <dbReference type="ARBA" id="ARBA00023222"/>
    </source>
</evidence>
<keyword evidence="9" id="KW-1185">Reference proteome</keyword>
<dbReference type="GO" id="GO:0009094">
    <property type="term" value="P:L-phenylalanine biosynthetic process"/>
    <property type="evidence" value="ECO:0007669"/>
    <property type="project" value="UniProtKB-KW"/>
</dbReference>
<accession>A0AAF0FP23</accession>
<dbReference type="PROSITE" id="PS00857">
    <property type="entry name" value="PREPHENATE_DEHYDR_1"/>
    <property type="match status" value="1"/>
</dbReference>
<gene>
    <name evidence="8" type="ORF">L1994_00970</name>
</gene>
<dbReference type="PANTHER" id="PTHR21022:SF19">
    <property type="entry name" value="PREPHENATE DEHYDRATASE-RELATED"/>
    <property type="match status" value="1"/>
</dbReference>
<dbReference type="GO" id="GO:0005737">
    <property type="term" value="C:cytoplasm"/>
    <property type="evidence" value="ECO:0007669"/>
    <property type="project" value="TreeGrafter"/>
</dbReference>
<keyword evidence="2" id="KW-0057">Aromatic amino acid biosynthesis</keyword>
<organism evidence="8 9">
    <name type="scientific">Methanomicrobium antiquum</name>
    <dbReference type="NCBI Taxonomy" id="487686"/>
    <lineage>
        <taxon>Archaea</taxon>
        <taxon>Methanobacteriati</taxon>
        <taxon>Methanobacteriota</taxon>
        <taxon>Stenosarchaea group</taxon>
        <taxon>Methanomicrobia</taxon>
        <taxon>Methanomicrobiales</taxon>
        <taxon>Methanomicrobiaceae</taxon>
        <taxon>Methanomicrobium</taxon>
    </lineage>
</organism>
<dbReference type="SUPFAM" id="SSF53850">
    <property type="entry name" value="Periplasmic binding protein-like II"/>
    <property type="match status" value="1"/>
</dbReference>
<protein>
    <submittedName>
        <fullName evidence="8">ACT domain-containing protein</fullName>
    </submittedName>
</protein>
<dbReference type="EMBL" id="CP091092">
    <property type="protein sequence ID" value="WFN36997.1"/>
    <property type="molecule type" value="Genomic_DNA"/>
</dbReference>
<dbReference type="Pfam" id="PF00800">
    <property type="entry name" value="PDT"/>
    <property type="match status" value="1"/>
</dbReference>
<keyword evidence="1" id="KW-0028">Amino-acid biosynthesis</keyword>
<evidence type="ECO:0000313" key="8">
    <source>
        <dbReference type="EMBL" id="WFN36997.1"/>
    </source>
</evidence>
<dbReference type="KEGG" id="manq:L1994_00970"/>